<dbReference type="AlphaFoldDB" id="V6KWV4"/>
<dbReference type="HOGENOM" id="CLU_040681_1_1_11"/>
<protein>
    <recommendedName>
        <fullName evidence="8">CBS domain-containing protein</fullName>
    </recommendedName>
</protein>
<dbReference type="InterPro" id="IPR000644">
    <property type="entry name" value="CBS_dom"/>
</dbReference>
<gene>
    <name evidence="6" type="ORF">M878_01760</name>
</gene>
<dbReference type="PATRIC" id="fig|1352936.5.peg.395"/>
<feature type="region of interest" description="Disordered" evidence="3">
    <location>
        <begin position="1"/>
        <end position="28"/>
    </location>
</feature>
<reference evidence="6 7" key="1">
    <citation type="journal article" date="2014" name="Genome Announc.">
        <title>Draft Genome Sequence of Streptomyces roseochromogenes subsp. oscitans DS 12.976, Producer of the Aminocoumarin Antibiotic Clorobiocin.</title>
        <authorList>
            <person name="Ruckert C."/>
            <person name="Kalinowski J."/>
            <person name="Heide L."/>
            <person name="Apel A.K."/>
        </authorList>
    </citation>
    <scope>NUCLEOTIDE SEQUENCE [LARGE SCALE GENOMIC DNA]</scope>
    <source>
        <strain evidence="6 7">DS 12.976</strain>
    </source>
</reference>
<evidence type="ECO:0000259" key="4">
    <source>
        <dbReference type="PROSITE" id="PS50914"/>
    </source>
</evidence>
<evidence type="ECO:0000256" key="1">
    <source>
        <dbReference type="ARBA" id="ARBA00023122"/>
    </source>
</evidence>
<dbReference type="Gene3D" id="3.10.580.10">
    <property type="entry name" value="CBS-domain"/>
    <property type="match status" value="1"/>
</dbReference>
<sequence length="289" mass="30721">MNEHENFSAKAAARRDLPSRPWSPGEAAREDRLIRYLGAVAAAASYARAEGQAPAGDTARPAPSAASPPQRPSPPEAGIPLVRDVMDVPAASVPDDLPYRDIARLLARERVGAAPVVDAEDHVVGVVSESDLLAKVAFEASGHRVAHIGRLRERRMYGKVRGETAADLMTSPAITVLPRATVAEAAWLAALSRLKRLPVTDREGRLVGVVRRNALLQALIRDDAGIRAEVEATVEACCSPSDREAVEVAVHDGIVELTGRMPPASSARLVAEVENIADVVEVKNLLTSA</sequence>
<feature type="compositionally biased region" description="Basic and acidic residues" evidence="3">
    <location>
        <begin position="1"/>
        <end position="18"/>
    </location>
</feature>
<evidence type="ECO:0000313" key="7">
    <source>
        <dbReference type="Proteomes" id="UP000017984"/>
    </source>
</evidence>
<dbReference type="Pfam" id="PF00571">
    <property type="entry name" value="CBS"/>
    <property type="match status" value="2"/>
</dbReference>
<name>V6KWV4_STRRC</name>
<feature type="domain" description="CBS" evidence="5">
    <location>
        <begin position="86"/>
        <end position="145"/>
    </location>
</feature>
<evidence type="ECO:0000256" key="3">
    <source>
        <dbReference type="SAM" id="MobiDB-lite"/>
    </source>
</evidence>
<organism evidence="6 7">
    <name type="scientific">Streptomyces roseochromogenus subsp. oscitans DS 12.976</name>
    <dbReference type="NCBI Taxonomy" id="1352936"/>
    <lineage>
        <taxon>Bacteria</taxon>
        <taxon>Bacillati</taxon>
        <taxon>Actinomycetota</taxon>
        <taxon>Actinomycetes</taxon>
        <taxon>Kitasatosporales</taxon>
        <taxon>Streptomycetaceae</taxon>
        <taxon>Streptomyces</taxon>
    </lineage>
</organism>
<dbReference type="PROSITE" id="PS51371">
    <property type="entry name" value="CBS"/>
    <property type="match status" value="2"/>
</dbReference>
<dbReference type="SUPFAM" id="SSF54631">
    <property type="entry name" value="CBS-domain pair"/>
    <property type="match status" value="1"/>
</dbReference>
<keyword evidence="7" id="KW-1185">Reference proteome</keyword>
<dbReference type="SMART" id="SM00116">
    <property type="entry name" value="CBS"/>
    <property type="match status" value="2"/>
</dbReference>
<feature type="region of interest" description="Disordered" evidence="3">
    <location>
        <begin position="47"/>
        <end position="80"/>
    </location>
</feature>
<evidence type="ECO:0000256" key="2">
    <source>
        <dbReference type="PROSITE-ProRule" id="PRU00703"/>
    </source>
</evidence>
<comment type="caution">
    <text evidence="6">The sequence shown here is derived from an EMBL/GenBank/DDBJ whole genome shotgun (WGS) entry which is preliminary data.</text>
</comment>
<dbReference type="PROSITE" id="PS50914">
    <property type="entry name" value="BON"/>
    <property type="match status" value="1"/>
</dbReference>
<dbReference type="InterPro" id="IPR007055">
    <property type="entry name" value="BON_dom"/>
</dbReference>
<dbReference type="CDD" id="cd04586">
    <property type="entry name" value="CBS_pair_BON_assoc"/>
    <property type="match status" value="1"/>
</dbReference>
<feature type="domain" description="CBS" evidence="5">
    <location>
        <begin position="169"/>
        <end position="225"/>
    </location>
</feature>
<dbReference type="Proteomes" id="UP000017984">
    <property type="component" value="Chromosome"/>
</dbReference>
<accession>V6KWV4</accession>
<evidence type="ECO:0008006" key="8">
    <source>
        <dbReference type="Google" id="ProtNLM"/>
    </source>
</evidence>
<dbReference type="InterPro" id="IPR046342">
    <property type="entry name" value="CBS_dom_sf"/>
</dbReference>
<dbReference type="RefSeq" id="WP_023544387.1">
    <property type="nucleotide sequence ID" value="NZ_CM002285.1"/>
</dbReference>
<dbReference type="EMBL" id="AWQX01000007">
    <property type="protein sequence ID" value="EST36640.1"/>
    <property type="molecule type" value="Genomic_DNA"/>
</dbReference>
<evidence type="ECO:0000313" key="6">
    <source>
        <dbReference type="EMBL" id="EST36640.1"/>
    </source>
</evidence>
<dbReference type="PANTHER" id="PTHR43080">
    <property type="entry name" value="CBS DOMAIN-CONTAINING PROTEIN CBSX3, MITOCHONDRIAL"/>
    <property type="match status" value="1"/>
</dbReference>
<feature type="compositionally biased region" description="Low complexity" evidence="3">
    <location>
        <begin position="47"/>
        <end position="68"/>
    </location>
</feature>
<dbReference type="STRING" id="1352936.M878_01760"/>
<proteinExistence type="predicted"/>
<feature type="domain" description="BON" evidence="4">
    <location>
        <begin position="222"/>
        <end position="289"/>
    </location>
</feature>
<dbReference type="PANTHER" id="PTHR43080:SF29">
    <property type="entry name" value="OS02G0818000 PROTEIN"/>
    <property type="match status" value="1"/>
</dbReference>
<keyword evidence="1 2" id="KW-0129">CBS domain</keyword>
<evidence type="ECO:0000259" key="5">
    <source>
        <dbReference type="PROSITE" id="PS51371"/>
    </source>
</evidence>
<dbReference type="OrthoDB" id="3851408at2"/>
<dbReference type="InterPro" id="IPR051257">
    <property type="entry name" value="Diverse_CBS-Domain"/>
</dbReference>